<proteinExistence type="predicted"/>
<accession>A0A222MXF9</accession>
<name>A0A222MXF9_9BACT</name>
<keyword evidence="2" id="KW-1185">Reference proteome</keyword>
<protein>
    <submittedName>
        <fullName evidence="1">Uncharacterized protein</fullName>
    </submittedName>
</protein>
<dbReference type="RefSeq" id="WP_245807381.1">
    <property type="nucleotide sequence ID" value="NZ_CP022347.1"/>
</dbReference>
<organism evidence="1 2">
    <name type="scientific">Campylobacter avium LMG 24591</name>
    <dbReference type="NCBI Taxonomy" id="522484"/>
    <lineage>
        <taxon>Bacteria</taxon>
        <taxon>Pseudomonadati</taxon>
        <taxon>Campylobacterota</taxon>
        <taxon>Epsilonproteobacteria</taxon>
        <taxon>Campylobacterales</taxon>
        <taxon>Campylobacteraceae</taxon>
        <taxon>Campylobacter</taxon>
    </lineage>
</organism>
<dbReference type="EMBL" id="CP022347">
    <property type="protein sequence ID" value="ASQ30599.1"/>
    <property type="molecule type" value="Genomic_DNA"/>
</dbReference>
<gene>
    <name evidence="1" type="ORF">CAV_0938</name>
</gene>
<dbReference type="KEGG" id="cavi:CAV_0938"/>
<dbReference type="Proteomes" id="UP000201169">
    <property type="component" value="Chromosome"/>
</dbReference>
<sequence length="207" mass="24224">MQRAMINAILPVHMKVLEHISHNRYTLLLNSKKISTKSLVELELNAEYLAEIYEGKGGVLSFKNLAKKPNILRYDEGLALIVKILEEDFDFRLFVIENLLACKDTQSFLIYKEMLFALAQNIYHIPFVYEEKTCLFQLRKSALRLEIYLYFSVFGSLKFILDDKGLSLYTPFAKVASFLRKHLECEIYEDKNLKALFEFKKLLDFKG</sequence>
<reference evidence="1 2" key="1">
    <citation type="submission" date="2017-07" db="EMBL/GenBank/DDBJ databases">
        <title>Analysis of two Campylobacter avium genomes and identification of a novel hippuricase gene.</title>
        <authorList>
            <person name="Miller W.G."/>
            <person name="Chapman M.H."/>
            <person name="Yee E."/>
            <person name="Revez J."/>
            <person name="Bono J.L."/>
            <person name="Rossi M."/>
        </authorList>
    </citation>
    <scope>NUCLEOTIDE SEQUENCE [LARGE SCALE GENOMIC DNA]</scope>
    <source>
        <strain evidence="1 2">LMG 24591</strain>
    </source>
</reference>
<evidence type="ECO:0000313" key="2">
    <source>
        <dbReference type="Proteomes" id="UP000201169"/>
    </source>
</evidence>
<dbReference type="AlphaFoldDB" id="A0A222MXF9"/>
<evidence type="ECO:0000313" key="1">
    <source>
        <dbReference type="EMBL" id="ASQ30599.1"/>
    </source>
</evidence>